<evidence type="ECO:0000259" key="6">
    <source>
        <dbReference type="Pfam" id="PF16177"/>
    </source>
</evidence>
<dbReference type="GO" id="GO:0006629">
    <property type="term" value="P:lipid metabolic process"/>
    <property type="evidence" value="ECO:0007669"/>
    <property type="project" value="InterPro"/>
</dbReference>
<gene>
    <name evidence="7" type="ORF">FH972_022775</name>
</gene>
<feature type="domain" description="AMP-dependent synthetase/ligase" evidence="5">
    <location>
        <begin position="116"/>
        <end position="499"/>
    </location>
</feature>
<dbReference type="Pfam" id="PF00501">
    <property type="entry name" value="AMP-binding"/>
    <property type="match status" value="1"/>
</dbReference>
<evidence type="ECO:0000256" key="1">
    <source>
        <dbReference type="ARBA" id="ARBA00006432"/>
    </source>
</evidence>
<dbReference type="GO" id="GO:0005524">
    <property type="term" value="F:ATP binding"/>
    <property type="evidence" value="ECO:0007669"/>
    <property type="project" value="UniProtKB-KW"/>
</dbReference>
<evidence type="ECO:0008006" key="9">
    <source>
        <dbReference type="Google" id="ProtNLM"/>
    </source>
</evidence>
<evidence type="ECO:0000256" key="2">
    <source>
        <dbReference type="ARBA" id="ARBA00022598"/>
    </source>
</evidence>
<evidence type="ECO:0000256" key="3">
    <source>
        <dbReference type="ARBA" id="ARBA00022741"/>
    </source>
</evidence>
<sequence length="696" mass="76438">MSLTEAEKNVGAGEELWRHKDPSATQMHAFLREVDAKYKLGLENYADLYQWSVESLEDFWREVVRFTGVKLSQQPTQIMSSTNVMFPRPDFLPGARLNFAENLLWPASNPDPASTAILAATESTRESVSWSALRDRVQACQHGMKTLGVKSGDRVAGYVGNHVNAIVIMLAAASLGAIWTGVSPDSGVSMVLDRLKQIEPVLLFADAQQEYNGKLHDVLPKVKAIVAELTSLKAVVLLPKLPEGSELSLPEKVKLLSLGEFEGQATRNHSDMTFEQLPPDHPVYILYSSGTTGAPKCIVHGAVGTLLQHKKEHILHCDIKPGERLFYFTTCTWMMWHWLVSGLAVGATLVLYDGSPMRYTTSSSPPGSAPDDLAMPRLIDELEINHFGTSAKYLSLLEQKGIFPRKAPNNLSLATLRAIYNTASPLAPSTFRYVYEAFGSDLMLSSITGGTDIISLFGAGSPLAPVYAGEVQVPGLGMAIRAFTEDGTDVTEKQQPGDLVCVKPFPCQPVFFWPPGAEGEAKYEKSYFQRFYAEDKHALWHHGDFVQFYPHATGSGLVMLGRSDGVLNPAGIRFGSAEIYNIILRHFPGRISDGLCIGRRRDGEADETVVLFVKMEQGQKFDEALAKEIKTTIRGDLSARHVPAIVDECPDIPMTINGKKIESAIKQIISGSKVKTSASVANAECLDFYRAWAEKN</sequence>
<organism evidence="7 8">
    <name type="scientific">Carpinus fangiana</name>
    <dbReference type="NCBI Taxonomy" id="176857"/>
    <lineage>
        <taxon>Eukaryota</taxon>
        <taxon>Viridiplantae</taxon>
        <taxon>Streptophyta</taxon>
        <taxon>Embryophyta</taxon>
        <taxon>Tracheophyta</taxon>
        <taxon>Spermatophyta</taxon>
        <taxon>Magnoliopsida</taxon>
        <taxon>eudicotyledons</taxon>
        <taxon>Gunneridae</taxon>
        <taxon>Pentapetalae</taxon>
        <taxon>rosids</taxon>
        <taxon>fabids</taxon>
        <taxon>Fagales</taxon>
        <taxon>Betulaceae</taxon>
        <taxon>Carpinus</taxon>
    </lineage>
</organism>
<name>A0A5N6KTQ5_9ROSI</name>
<dbReference type="Pfam" id="PF16177">
    <property type="entry name" value="ACAS_N"/>
    <property type="match status" value="1"/>
</dbReference>
<reference evidence="7 8" key="1">
    <citation type="submission" date="2019-06" db="EMBL/GenBank/DDBJ databases">
        <title>A chromosomal-level reference genome of Carpinus fangiana (Coryloideae, Betulaceae).</title>
        <authorList>
            <person name="Yang X."/>
            <person name="Wang Z."/>
            <person name="Zhang L."/>
            <person name="Hao G."/>
            <person name="Liu J."/>
            <person name="Yang Y."/>
        </authorList>
    </citation>
    <scope>NUCLEOTIDE SEQUENCE [LARGE SCALE GENOMIC DNA]</scope>
    <source>
        <strain evidence="7">Cfa_2016G</strain>
        <tissue evidence="7">Leaf</tissue>
    </source>
</reference>
<dbReference type="NCBIfam" id="TIGR01217">
    <property type="entry name" value="ac_ac_CoA_syn"/>
    <property type="match status" value="1"/>
</dbReference>
<dbReference type="Gene3D" id="3.40.50.12780">
    <property type="entry name" value="N-terminal domain of ligase-like"/>
    <property type="match status" value="1"/>
</dbReference>
<keyword evidence="2" id="KW-0436">Ligase</keyword>
<dbReference type="NCBIfam" id="NF002937">
    <property type="entry name" value="PRK03584.1"/>
    <property type="match status" value="1"/>
</dbReference>
<accession>A0A5N6KTQ5</accession>
<dbReference type="InterPro" id="IPR045851">
    <property type="entry name" value="AMP-bd_C_sf"/>
</dbReference>
<dbReference type="InterPro" id="IPR042099">
    <property type="entry name" value="ANL_N_sf"/>
</dbReference>
<dbReference type="PANTHER" id="PTHR42921:SF1">
    <property type="entry name" value="ACETOACETYL-COA SYNTHETASE"/>
    <property type="match status" value="1"/>
</dbReference>
<keyword evidence="3" id="KW-0547">Nucleotide-binding</keyword>
<proteinExistence type="inferred from homology"/>
<dbReference type="InterPro" id="IPR005914">
    <property type="entry name" value="Acac_CoA_synth"/>
</dbReference>
<dbReference type="InterPro" id="IPR000873">
    <property type="entry name" value="AMP-dep_synth/lig_dom"/>
</dbReference>
<evidence type="ECO:0000259" key="5">
    <source>
        <dbReference type="Pfam" id="PF00501"/>
    </source>
</evidence>
<dbReference type="InterPro" id="IPR032387">
    <property type="entry name" value="ACAS_N"/>
</dbReference>
<dbReference type="PROSITE" id="PS00455">
    <property type="entry name" value="AMP_BINDING"/>
    <property type="match status" value="1"/>
</dbReference>
<dbReference type="PANTHER" id="PTHR42921">
    <property type="entry name" value="ACETOACETYL-COA SYNTHETASE"/>
    <property type="match status" value="1"/>
</dbReference>
<dbReference type="AlphaFoldDB" id="A0A5N6KTQ5"/>
<feature type="domain" description="Acetyl-coenzyme A synthetase N-terminal" evidence="6">
    <location>
        <begin position="45"/>
        <end position="102"/>
    </location>
</feature>
<keyword evidence="8" id="KW-1185">Reference proteome</keyword>
<dbReference type="InterPro" id="IPR020845">
    <property type="entry name" value="AMP-binding_CS"/>
</dbReference>
<dbReference type="SUPFAM" id="SSF56801">
    <property type="entry name" value="Acetyl-CoA synthetase-like"/>
    <property type="match status" value="1"/>
</dbReference>
<dbReference type="Gene3D" id="3.30.300.30">
    <property type="match status" value="1"/>
</dbReference>
<dbReference type="EMBL" id="VIBQ01000012">
    <property type="protein sequence ID" value="KAB8343185.1"/>
    <property type="molecule type" value="Genomic_DNA"/>
</dbReference>
<dbReference type="Proteomes" id="UP000327013">
    <property type="component" value="Unassembled WGS sequence"/>
</dbReference>
<dbReference type="OrthoDB" id="10253869at2759"/>
<evidence type="ECO:0000313" key="8">
    <source>
        <dbReference type="Proteomes" id="UP000327013"/>
    </source>
</evidence>
<comment type="similarity">
    <text evidence="1">Belongs to the ATP-dependent AMP-binding enzyme family.</text>
</comment>
<evidence type="ECO:0000256" key="4">
    <source>
        <dbReference type="ARBA" id="ARBA00022840"/>
    </source>
</evidence>
<dbReference type="GO" id="GO:0030729">
    <property type="term" value="F:acetoacetate-CoA ligase activity"/>
    <property type="evidence" value="ECO:0007669"/>
    <property type="project" value="InterPro"/>
</dbReference>
<keyword evidence="4" id="KW-0067">ATP-binding</keyword>
<protein>
    <recommendedName>
        <fullName evidence="9">AMP-dependent synthetase/ligase domain-containing protein</fullName>
    </recommendedName>
</protein>
<evidence type="ECO:0000313" key="7">
    <source>
        <dbReference type="EMBL" id="KAB8343185.1"/>
    </source>
</evidence>
<comment type="caution">
    <text evidence="7">The sequence shown here is derived from an EMBL/GenBank/DDBJ whole genome shotgun (WGS) entry which is preliminary data.</text>
</comment>